<name>A0A8S0VR04_CYCAE</name>
<keyword evidence="2" id="KW-1185">Reference proteome</keyword>
<evidence type="ECO:0000313" key="2">
    <source>
        <dbReference type="Proteomes" id="UP000467700"/>
    </source>
</evidence>
<evidence type="ECO:0008006" key="3">
    <source>
        <dbReference type="Google" id="ProtNLM"/>
    </source>
</evidence>
<comment type="caution">
    <text evidence="1">The sequence shown here is derived from an EMBL/GenBank/DDBJ whole genome shotgun (WGS) entry which is preliminary data.</text>
</comment>
<dbReference type="AlphaFoldDB" id="A0A8S0VR04"/>
<proteinExistence type="predicted"/>
<protein>
    <recommendedName>
        <fullName evidence="3">F-box domain-containing protein</fullName>
    </recommendedName>
</protein>
<organism evidence="1 2">
    <name type="scientific">Cyclocybe aegerita</name>
    <name type="common">Black poplar mushroom</name>
    <name type="synonym">Agrocybe aegerita</name>
    <dbReference type="NCBI Taxonomy" id="1973307"/>
    <lineage>
        <taxon>Eukaryota</taxon>
        <taxon>Fungi</taxon>
        <taxon>Dikarya</taxon>
        <taxon>Basidiomycota</taxon>
        <taxon>Agaricomycotina</taxon>
        <taxon>Agaricomycetes</taxon>
        <taxon>Agaricomycetidae</taxon>
        <taxon>Agaricales</taxon>
        <taxon>Agaricineae</taxon>
        <taxon>Bolbitiaceae</taxon>
        <taxon>Cyclocybe</taxon>
    </lineage>
</organism>
<accession>A0A8S0VR04</accession>
<dbReference type="OrthoDB" id="3244423at2759"/>
<sequence>MAKYLSLPHKKGSHFESRRYTNPSQVMSHTTTEATCTLSNTAPTTISPLDSSTSPRSISTICSIPPEILSAIFESGKDMDPEGFRYASFEGFEVQRDDFTPFESLVSQICVHFRQVAVSTPQLWARIQIDRSTSVEYVTTYIGRSGSCMLDLRLDLIQHDVQPDDPRLEAILGVILPNSHRWRSLSLSYNRECANQPTVMRICNCVALALQHLSIAVDDVDEADATTVNGDVNTPHIFRAGTPTLQFIRLRGLAMHLFRPQLNTVVTLHLDQTRSVPLDYSTFRSIITCSPCLTHLSIYGDIISPQPWPGEADPICLPALESLRISGVSGEIYAGILLAINAPKMGSLILKELQEHDLDSFWDGMDLSRYTSLRYLSFCDFDVSVFTYERFVQVFREITAFSSFCSTIVESPLVRFLLEASISGAGETPWPELESLTFPFDPDEDDDDVAVELVEELMGIGRNPSLKLLFKAIVEDGPQPQFPSNHVVFISKWDPWPTENMPFDTDDDLFP</sequence>
<dbReference type="SUPFAM" id="SSF52047">
    <property type="entry name" value="RNI-like"/>
    <property type="match status" value="1"/>
</dbReference>
<gene>
    <name evidence="1" type="ORF">AAE3_LOCUS3982</name>
</gene>
<evidence type="ECO:0000313" key="1">
    <source>
        <dbReference type="EMBL" id="CAA7261785.1"/>
    </source>
</evidence>
<dbReference type="EMBL" id="CACVBS010000034">
    <property type="protein sequence ID" value="CAA7261785.1"/>
    <property type="molecule type" value="Genomic_DNA"/>
</dbReference>
<reference evidence="1 2" key="1">
    <citation type="submission" date="2020-01" db="EMBL/GenBank/DDBJ databases">
        <authorList>
            <person name="Gupta K D."/>
        </authorList>
    </citation>
    <scope>NUCLEOTIDE SEQUENCE [LARGE SCALE GENOMIC DNA]</scope>
</reference>
<dbReference type="Proteomes" id="UP000467700">
    <property type="component" value="Unassembled WGS sequence"/>
</dbReference>